<dbReference type="EMBL" id="JAPFFF010000013">
    <property type="protein sequence ID" value="KAK8871357.1"/>
    <property type="molecule type" value="Genomic_DNA"/>
</dbReference>
<sequence>MNLTILAFISPALLSHSSIFVCNHLSVIDSKFNKFFPTLFYNQQSLFLKNSQFTHGLSGVILKTSNNDQKTFYDEVFDSKSYKEGFKDVLLNIQYNRSITIMGCSFIKISASDGIEYSTIQINGKYVSLYMTDNIFNSCKSNQGVIRLEMTRCISMSHTCSFQSECQSKSAFLNCHCEPDDFFINIYNTIVDSKKSSTQQSIFNSFCNSGNQYYRCNNMTGVPFGGYQFDAPRCMSFAMITVMNCDESCFFFSGYQGECDKFTSKTIKMVNFFANNNVIRISSTCVQTITVQDSVLLSKGESNNIVHRDQQNCGITIELQNCIITSQQVESYISITGCSTVSYDTKYLTIYPHFTNGDLCRGTHIPNENAHGCNAGNCFDGDTCNNTIGFPDGVPTYTTFIHTDIQTASFTPTNKFSRSNPFSQSFPFTYSGGFSDSTEFSKSNYFSNSDKFTKSFTFSESNKFSKTDDFTQSTAFSGSSIFTQSNHFSNSPSFSKSGKFSATSQFTETSAFSRTADFTKSSKFSASLKFTETNPLKRTSKFTSSGQFTRSNTFTKSCQFTESDKFTKSGLFTPSDHFTRSDEFTKSDLFTPSDHFTRSDKFTESHKFSSSEKFSHSEPPVGAGGSQKDKAKTIGIIAGSVGGTAAVAAAIAAFFLIRRRKPKIEDVHNFENTAETVNVENDLDNIMDEDDPFADEFI</sequence>
<evidence type="ECO:0000256" key="3">
    <source>
        <dbReference type="SAM" id="SignalP"/>
    </source>
</evidence>
<accession>A0ABR2J2A4</accession>
<gene>
    <name evidence="4" type="ORF">M9Y10_007079</name>
</gene>
<name>A0ABR2J2A4_9EUKA</name>
<keyword evidence="3" id="KW-0732">Signal</keyword>
<evidence type="ECO:0000256" key="1">
    <source>
        <dbReference type="SAM" id="MobiDB-lite"/>
    </source>
</evidence>
<keyword evidence="2" id="KW-0812">Transmembrane</keyword>
<keyword evidence="2" id="KW-1133">Transmembrane helix</keyword>
<evidence type="ECO:0000313" key="5">
    <source>
        <dbReference type="Proteomes" id="UP001470230"/>
    </source>
</evidence>
<organism evidence="4 5">
    <name type="scientific">Tritrichomonas musculus</name>
    <dbReference type="NCBI Taxonomy" id="1915356"/>
    <lineage>
        <taxon>Eukaryota</taxon>
        <taxon>Metamonada</taxon>
        <taxon>Parabasalia</taxon>
        <taxon>Tritrichomonadida</taxon>
        <taxon>Tritrichomonadidae</taxon>
        <taxon>Tritrichomonas</taxon>
    </lineage>
</organism>
<protein>
    <submittedName>
        <fullName evidence="4">Uncharacterized protein</fullName>
    </submittedName>
</protein>
<feature type="region of interest" description="Disordered" evidence="1">
    <location>
        <begin position="609"/>
        <end position="629"/>
    </location>
</feature>
<comment type="caution">
    <text evidence="4">The sequence shown here is derived from an EMBL/GenBank/DDBJ whole genome shotgun (WGS) entry which is preliminary data.</text>
</comment>
<proteinExistence type="predicted"/>
<keyword evidence="2" id="KW-0472">Membrane</keyword>
<evidence type="ECO:0000313" key="4">
    <source>
        <dbReference type="EMBL" id="KAK8871357.1"/>
    </source>
</evidence>
<feature type="signal peptide" evidence="3">
    <location>
        <begin position="1"/>
        <end position="17"/>
    </location>
</feature>
<keyword evidence="5" id="KW-1185">Reference proteome</keyword>
<feature type="chain" id="PRO_5045319812" evidence="3">
    <location>
        <begin position="18"/>
        <end position="698"/>
    </location>
</feature>
<dbReference type="Proteomes" id="UP001470230">
    <property type="component" value="Unassembled WGS sequence"/>
</dbReference>
<feature type="transmembrane region" description="Helical" evidence="2">
    <location>
        <begin position="634"/>
        <end position="657"/>
    </location>
</feature>
<evidence type="ECO:0000256" key="2">
    <source>
        <dbReference type="SAM" id="Phobius"/>
    </source>
</evidence>
<reference evidence="4 5" key="1">
    <citation type="submission" date="2024-04" db="EMBL/GenBank/DDBJ databases">
        <title>Tritrichomonas musculus Genome.</title>
        <authorList>
            <person name="Alves-Ferreira E."/>
            <person name="Grigg M."/>
            <person name="Lorenzi H."/>
            <person name="Galac M."/>
        </authorList>
    </citation>
    <scope>NUCLEOTIDE SEQUENCE [LARGE SCALE GENOMIC DNA]</scope>
    <source>
        <strain evidence="4 5">EAF2021</strain>
    </source>
</reference>